<reference evidence="12" key="2">
    <citation type="submission" date="2016-04" db="EMBL/GenBank/DDBJ databases">
        <authorList>
            <person name="Guldener U."/>
            <person name="Guldener U."/>
        </authorList>
    </citation>
    <scope>NUCLEOTIDE SEQUENCE [LARGE SCALE GENOMIC DNA]</scope>
    <source>
        <strain evidence="12">UB2112</strain>
    </source>
</reference>
<protein>
    <recommendedName>
        <fullName evidence="8">Ubiquitin carboxyl-terminal hydrolase</fullName>
        <ecNumber evidence="8">3.4.19.12</ecNumber>
    </recommendedName>
</protein>
<keyword evidence="5 7" id="KW-0378">Hydrolase</keyword>
<evidence type="ECO:0000256" key="5">
    <source>
        <dbReference type="ARBA" id="ARBA00022801"/>
    </source>
</evidence>
<dbReference type="FunFam" id="3.40.532.10:FF:000006">
    <property type="entry name" value="Ubiquitin carboxyl-terminal hydrolase"/>
    <property type="match status" value="1"/>
</dbReference>
<dbReference type="PROSITE" id="PS00140">
    <property type="entry name" value="UCH_1"/>
    <property type="match status" value="1"/>
</dbReference>
<dbReference type="InterPro" id="IPR001578">
    <property type="entry name" value="Peptidase_C12_UCH"/>
</dbReference>
<dbReference type="GO" id="GO:0016579">
    <property type="term" value="P:protein deubiquitination"/>
    <property type="evidence" value="ECO:0007669"/>
    <property type="project" value="TreeGrafter"/>
</dbReference>
<evidence type="ECO:0000256" key="1">
    <source>
        <dbReference type="ARBA" id="ARBA00000707"/>
    </source>
</evidence>
<organism evidence="10 12">
    <name type="scientific">Ustilago bromivora</name>
    <dbReference type="NCBI Taxonomy" id="307758"/>
    <lineage>
        <taxon>Eukaryota</taxon>
        <taxon>Fungi</taxon>
        <taxon>Dikarya</taxon>
        <taxon>Basidiomycota</taxon>
        <taxon>Ustilaginomycotina</taxon>
        <taxon>Ustilaginomycetes</taxon>
        <taxon>Ustilaginales</taxon>
        <taxon>Ustilaginaceae</taxon>
        <taxon>Ustilago</taxon>
    </lineage>
</organism>
<evidence type="ECO:0000256" key="8">
    <source>
        <dbReference type="RuleBase" id="RU361215"/>
    </source>
</evidence>
<evidence type="ECO:0000313" key="13">
    <source>
        <dbReference type="Proteomes" id="UP000658997"/>
    </source>
</evidence>
<gene>
    <name evidence="11" type="ORF">UBRO2_02211</name>
    <name evidence="10" type="ORF">UBRO_02825</name>
</gene>
<evidence type="ECO:0000256" key="3">
    <source>
        <dbReference type="ARBA" id="ARBA00022670"/>
    </source>
</evidence>
<dbReference type="Proteomes" id="UP000179920">
    <property type="component" value="Chromosome IV"/>
</dbReference>
<dbReference type="PANTHER" id="PTHR10589:SF17">
    <property type="entry name" value="UBIQUITIN CARBOXYL-TERMINAL HYDROLASE"/>
    <property type="match status" value="1"/>
</dbReference>
<dbReference type="AlphaFoldDB" id="A0A1K0G1W9"/>
<evidence type="ECO:0000313" key="11">
    <source>
        <dbReference type="EMBL" id="SYW78019.1"/>
    </source>
</evidence>
<reference evidence="11" key="3">
    <citation type="submission" date="2018-08" db="EMBL/GenBank/DDBJ databases">
        <authorList>
            <person name="Guldener U."/>
        </authorList>
    </citation>
    <scope>NUCLEOTIDE SEQUENCE</scope>
    <source>
        <strain evidence="11">UB2</strain>
    </source>
</reference>
<evidence type="ECO:0000313" key="10">
    <source>
        <dbReference type="EMBL" id="SAM81254.1"/>
    </source>
</evidence>
<feature type="site" description="Important for enzyme activity" evidence="7">
    <location>
        <position position="190"/>
    </location>
</feature>
<reference evidence="10" key="1">
    <citation type="submission" date="2016-04" db="EMBL/GenBank/DDBJ databases">
        <authorList>
            <person name="Evans L.H."/>
            <person name="Alamgir A."/>
            <person name="Owens N."/>
            <person name="Weber N.D."/>
            <person name="Virtaneva K."/>
            <person name="Barbian K."/>
            <person name="Babar A."/>
            <person name="Rosenke K."/>
        </authorList>
    </citation>
    <scope>NUCLEOTIDE SEQUENCE</scope>
    <source>
        <strain evidence="10">UB2112</strain>
    </source>
</reference>
<comment type="similarity">
    <text evidence="2 7 8">Belongs to the peptidase C12 family.</text>
</comment>
<evidence type="ECO:0000256" key="2">
    <source>
        <dbReference type="ARBA" id="ARBA00009326"/>
    </source>
</evidence>
<dbReference type="PROSITE" id="PS52048">
    <property type="entry name" value="UCH_DOMAIN"/>
    <property type="match status" value="1"/>
</dbReference>
<comment type="catalytic activity">
    <reaction evidence="1 7 8">
        <text>Thiol-dependent hydrolysis of ester, thioester, amide, peptide and isopeptide bonds formed by the C-terminal Gly of ubiquitin (a 76-residue protein attached to proteins as an intracellular targeting signal).</text>
        <dbReference type="EC" id="3.4.19.12"/>
    </reaction>
</comment>
<keyword evidence="3 7" id="KW-0645">Protease</keyword>
<dbReference type="CDD" id="cd09616">
    <property type="entry name" value="Peptidase_C12_UCH_L1_L3"/>
    <property type="match status" value="1"/>
</dbReference>
<feature type="domain" description="UCH catalytic" evidence="9">
    <location>
        <begin position="9"/>
        <end position="240"/>
    </location>
</feature>
<dbReference type="OrthoDB" id="427186at2759"/>
<dbReference type="EC" id="3.4.19.12" evidence="8"/>
<feature type="site" description="Transition state stabilizer" evidence="7">
    <location>
        <position position="93"/>
    </location>
</feature>
<dbReference type="EMBL" id="LT558120">
    <property type="protein sequence ID" value="SAM81254.1"/>
    <property type="molecule type" value="Genomic_DNA"/>
</dbReference>
<evidence type="ECO:0000256" key="7">
    <source>
        <dbReference type="PROSITE-ProRule" id="PRU01393"/>
    </source>
</evidence>
<keyword evidence="4 7" id="KW-0833">Ubl conjugation pathway</keyword>
<dbReference type="Pfam" id="PF01088">
    <property type="entry name" value="Peptidase_C12"/>
    <property type="match status" value="1"/>
</dbReference>
<dbReference type="EMBL" id="ULHB01000033">
    <property type="protein sequence ID" value="SYW78019.1"/>
    <property type="molecule type" value="Genomic_DNA"/>
</dbReference>
<accession>A0A1K0G1W9</accession>
<dbReference type="GO" id="GO:0005737">
    <property type="term" value="C:cytoplasm"/>
    <property type="evidence" value="ECO:0007669"/>
    <property type="project" value="TreeGrafter"/>
</dbReference>
<keyword evidence="6 7" id="KW-0788">Thiol protease</keyword>
<dbReference type="InterPro" id="IPR057254">
    <property type="entry name" value="UCH_AS"/>
</dbReference>
<name>A0A1K0G1W9_9BASI</name>
<dbReference type="PANTHER" id="PTHR10589">
    <property type="entry name" value="UBIQUITIN CARBOXYL-TERMINAL HYDROLASE"/>
    <property type="match status" value="1"/>
</dbReference>
<keyword evidence="13" id="KW-1185">Reference proteome</keyword>
<evidence type="ECO:0000256" key="4">
    <source>
        <dbReference type="ARBA" id="ARBA00022786"/>
    </source>
</evidence>
<dbReference type="SUPFAM" id="SSF54001">
    <property type="entry name" value="Cysteine proteinases"/>
    <property type="match status" value="1"/>
</dbReference>
<dbReference type="GO" id="GO:0006511">
    <property type="term" value="P:ubiquitin-dependent protein catabolic process"/>
    <property type="evidence" value="ECO:0007669"/>
    <property type="project" value="UniProtKB-UniRule"/>
</dbReference>
<dbReference type="Proteomes" id="UP000658997">
    <property type="component" value="Unassembled WGS sequence"/>
</dbReference>
<evidence type="ECO:0000256" key="6">
    <source>
        <dbReference type="ARBA" id="ARBA00022807"/>
    </source>
</evidence>
<feature type="active site" description="Nucleophile" evidence="7">
    <location>
        <position position="99"/>
    </location>
</feature>
<dbReference type="PRINTS" id="PR00707">
    <property type="entry name" value="UBCTHYDRLASE"/>
</dbReference>
<sequence>MTTTTTRPKWVPLEANPDLFTSWCSSMGMDTSKFAFHDIYGTDPDLLAMVPQPVAAVLFLFPIHPSMEKSRTEAYAAAPASPPGTENILWFKQTIGNACGTIGLLHALANSSAVSAIKSDSPLDTLFKKARATKDADERAEVLVNSKELQTVHESTASQGQSQAPEDLDNVLCHFIAFVRSETGELVELDGSWGRKGPVVAGKKVESQEDLLTVAVEYVKENYMAVDPNDVNFNLIALGPSFD</sequence>
<dbReference type="GO" id="GO:0004843">
    <property type="term" value="F:cysteine-type deubiquitinase activity"/>
    <property type="evidence" value="ECO:0007669"/>
    <property type="project" value="UniProtKB-UniRule"/>
</dbReference>
<feature type="active site" description="Proton donor" evidence="7">
    <location>
        <position position="174"/>
    </location>
</feature>
<dbReference type="Gene3D" id="3.40.532.10">
    <property type="entry name" value="Peptidase C12, ubiquitin carboxyl-terminal hydrolase"/>
    <property type="match status" value="1"/>
</dbReference>
<dbReference type="InterPro" id="IPR038765">
    <property type="entry name" value="Papain-like_cys_pep_sf"/>
</dbReference>
<proteinExistence type="inferred from homology"/>
<evidence type="ECO:0000259" key="9">
    <source>
        <dbReference type="PROSITE" id="PS52048"/>
    </source>
</evidence>
<evidence type="ECO:0000313" key="12">
    <source>
        <dbReference type="Proteomes" id="UP000179920"/>
    </source>
</evidence>
<dbReference type="InterPro" id="IPR036959">
    <property type="entry name" value="Peptidase_C12_UCH_sf"/>
</dbReference>